<evidence type="ECO:0000313" key="8">
    <source>
        <dbReference type="EMBL" id="SDS76455.1"/>
    </source>
</evidence>
<feature type="transmembrane region" description="Helical" evidence="7">
    <location>
        <begin position="105"/>
        <end position="125"/>
    </location>
</feature>
<keyword evidence="4 7" id="KW-1133">Transmembrane helix</keyword>
<dbReference type="EMBL" id="LT629772">
    <property type="protein sequence ID" value="SDS76455.1"/>
    <property type="molecule type" value="Genomic_DNA"/>
</dbReference>
<dbReference type="CDD" id="cd06173">
    <property type="entry name" value="MFS_MefA_like"/>
    <property type="match status" value="1"/>
</dbReference>
<feature type="transmembrane region" description="Helical" evidence="7">
    <location>
        <begin position="201"/>
        <end position="217"/>
    </location>
</feature>
<dbReference type="OrthoDB" id="69054at2"/>
<protein>
    <submittedName>
        <fullName evidence="8">Major Facilitator Superfamily protein</fullName>
    </submittedName>
</protein>
<feature type="transmembrane region" description="Helical" evidence="7">
    <location>
        <begin position="392"/>
        <end position="411"/>
    </location>
</feature>
<feature type="region of interest" description="Disordered" evidence="6">
    <location>
        <begin position="1"/>
        <end position="35"/>
    </location>
</feature>
<evidence type="ECO:0000256" key="2">
    <source>
        <dbReference type="ARBA" id="ARBA00022475"/>
    </source>
</evidence>
<feature type="transmembrane region" description="Helical" evidence="7">
    <location>
        <begin position="131"/>
        <end position="156"/>
    </location>
</feature>
<name>A0A1H1UVF0_9ACTN</name>
<dbReference type="SUPFAM" id="SSF103473">
    <property type="entry name" value="MFS general substrate transporter"/>
    <property type="match status" value="1"/>
</dbReference>
<keyword evidence="5 7" id="KW-0472">Membrane</keyword>
<feature type="transmembrane region" description="Helical" evidence="7">
    <location>
        <begin position="296"/>
        <end position="318"/>
    </location>
</feature>
<sequence length="451" mass="45256">MSDRPDTPAVDSAQREPTASPPTASPPIASRPTGWRSGSPGLVLWAGTATVSGLGDSVQAFALSWEASGFGPAAAATVATLGILPRVLLMLLGGVAADRYGIRRVMIICDGCMIIVLGCAVGYLSAVPVSLAVIIAISMLAGAISAFYLPAAGGFLRLFVPTDQLPRVMARVSGLQQVARLIGPSLGAVLVIMVGLRGVSMINLVSFAAIMMVLSLVRPPISLRATDPGAAGQGADGTGGPPRGIRSVVADLATGVGQAARTPGMRAALGSLALVAGGVLPMLYLCLPLAVRERQWGVTAAGTIESCWIVGTLAVTLVVAKVGVHHRTGLMIVLGPLVAAVGVTLIAVAPTVPIAGVGAVLMGVGTAVYTGHLSPLFLVWTPPALTARFQSLFGIVQAAPMLVMNPFFGLAATAVNATAALAAAAVSCLAASAVALSSARLRTSDATVGTA</sequence>
<dbReference type="STRING" id="630515.SAMN04489812_2950"/>
<evidence type="ECO:0000256" key="7">
    <source>
        <dbReference type="SAM" id="Phobius"/>
    </source>
</evidence>
<evidence type="ECO:0000313" key="9">
    <source>
        <dbReference type="Proteomes" id="UP000199103"/>
    </source>
</evidence>
<comment type="subcellular location">
    <subcellularLocation>
        <location evidence="1">Cell membrane</location>
        <topology evidence="1">Multi-pass membrane protein</topology>
    </subcellularLocation>
</comment>
<dbReference type="InterPro" id="IPR011701">
    <property type="entry name" value="MFS"/>
</dbReference>
<dbReference type="InterPro" id="IPR036259">
    <property type="entry name" value="MFS_trans_sf"/>
</dbReference>
<feature type="transmembrane region" description="Helical" evidence="7">
    <location>
        <begin position="73"/>
        <end position="93"/>
    </location>
</feature>
<dbReference type="RefSeq" id="WP_091525941.1">
    <property type="nucleotide sequence ID" value="NZ_LT629772.1"/>
</dbReference>
<dbReference type="GO" id="GO:0005886">
    <property type="term" value="C:plasma membrane"/>
    <property type="evidence" value="ECO:0007669"/>
    <property type="project" value="UniProtKB-SubCell"/>
</dbReference>
<dbReference type="GO" id="GO:0022857">
    <property type="term" value="F:transmembrane transporter activity"/>
    <property type="evidence" value="ECO:0007669"/>
    <property type="project" value="InterPro"/>
</dbReference>
<feature type="transmembrane region" description="Helical" evidence="7">
    <location>
        <begin position="330"/>
        <end position="348"/>
    </location>
</feature>
<evidence type="ECO:0000256" key="1">
    <source>
        <dbReference type="ARBA" id="ARBA00004651"/>
    </source>
</evidence>
<feature type="transmembrane region" description="Helical" evidence="7">
    <location>
        <begin position="417"/>
        <end position="436"/>
    </location>
</feature>
<organism evidence="8 9">
    <name type="scientific">Microlunatus soli</name>
    <dbReference type="NCBI Taxonomy" id="630515"/>
    <lineage>
        <taxon>Bacteria</taxon>
        <taxon>Bacillati</taxon>
        <taxon>Actinomycetota</taxon>
        <taxon>Actinomycetes</taxon>
        <taxon>Propionibacteriales</taxon>
        <taxon>Propionibacteriaceae</taxon>
        <taxon>Microlunatus</taxon>
    </lineage>
</organism>
<feature type="transmembrane region" description="Helical" evidence="7">
    <location>
        <begin position="354"/>
        <end position="380"/>
    </location>
</feature>
<evidence type="ECO:0000256" key="5">
    <source>
        <dbReference type="ARBA" id="ARBA00023136"/>
    </source>
</evidence>
<evidence type="ECO:0000256" key="6">
    <source>
        <dbReference type="SAM" id="MobiDB-lite"/>
    </source>
</evidence>
<dbReference type="PANTHER" id="PTHR23513">
    <property type="entry name" value="INTEGRAL MEMBRANE EFFLUX PROTEIN-RELATED"/>
    <property type="match status" value="1"/>
</dbReference>
<dbReference type="Gene3D" id="1.20.1250.20">
    <property type="entry name" value="MFS general substrate transporter like domains"/>
    <property type="match status" value="1"/>
</dbReference>
<proteinExistence type="predicted"/>
<reference evidence="8 9" key="1">
    <citation type="submission" date="2016-10" db="EMBL/GenBank/DDBJ databases">
        <authorList>
            <person name="de Groot N.N."/>
        </authorList>
    </citation>
    <scope>NUCLEOTIDE SEQUENCE [LARGE SCALE GENOMIC DNA]</scope>
    <source>
        <strain evidence="8 9">DSM 21800</strain>
    </source>
</reference>
<keyword evidence="9" id="KW-1185">Reference proteome</keyword>
<accession>A0A1H1UVF0</accession>
<dbReference type="PANTHER" id="PTHR23513:SF11">
    <property type="entry name" value="STAPHYLOFERRIN A TRANSPORTER"/>
    <property type="match status" value="1"/>
</dbReference>
<evidence type="ECO:0000256" key="3">
    <source>
        <dbReference type="ARBA" id="ARBA00022692"/>
    </source>
</evidence>
<gene>
    <name evidence="8" type="ORF">SAMN04489812_2950</name>
</gene>
<feature type="transmembrane region" description="Helical" evidence="7">
    <location>
        <begin position="267"/>
        <end position="290"/>
    </location>
</feature>
<evidence type="ECO:0000256" key="4">
    <source>
        <dbReference type="ARBA" id="ARBA00022989"/>
    </source>
</evidence>
<keyword evidence="2" id="KW-1003">Cell membrane</keyword>
<keyword evidence="3 7" id="KW-0812">Transmembrane</keyword>
<dbReference type="AlphaFoldDB" id="A0A1H1UVF0"/>
<feature type="transmembrane region" description="Helical" evidence="7">
    <location>
        <begin position="177"/>
        <end position="195"/>
    </location>
</feature>
<dbReference type="Proteomes" id="UP000199103">
    <property type="component" value="Chromosome I"/>
</dbReference>
<dbReference type="Pfam" id="PF07690">
    <property type="entry name" value="MFS_1"/>
    <property type="match status" value="1"/>
</dbReference>